<evidence type="ECO:0000256" key="2">
    <source>
        <dbReference type="SAM" id="SignalP"/>
    </source>
</evidence>
<reference evidence="3 4" key="1">
    <citation type="journal article" date="2019" name="Int. J. Syst. Evol. Microbiol.">
        <title>The Global Catalogue of Microorganisms (GCM) 10K type strain sequencing project: providing services to taxonomists for standard genome sequencing and annotation.</title>
        <authorList>
            <consortium name="The Broad Institute Genomics Platform"/>
            <consortium name="The Broad Institute Genome Sequencing Center for Infectious Disease"/>
            <person name="Wu L."/>
            <person name="Ma J."/>
        </authorList>
    </citation>
    <scope>NUCLEOTIDE SEQUENCE [LARGE SCALE GENOMIC DNA]</scope>
    <source>
        <strain evidence="3 4">JCM 14162</strain>
    </source>
</reference>
<evidence type="ECO:0000313" key="4">
    <source>
        <dbReference type="Proteomes" id="UP001500713"/>
    </source>
</evidence>
<keyword evidence="2" id="KW-0732">Signal</keyword>
<dbReference type="Pfam" id="PF11776">
    <property type="entry name" value="RcnB"/>
    <property type="match status" value="1"/>
</dbReference>
<evidence type="ECO:0000256" key="1">
    <source>
        <dbReference type="SAM" id="MobiDB-lite"/>
    </source>
</evidence>
<dbReference type="EMBL" id="BAAAEM010000002">
    <property type="protein sequence ID" value="GAA0470469.1"/>
    <property type="molecule type" value="Genomic_DNA"/>
</dbReference>
<feature type="signal peptide" evidence="2">
    <location>
        <begin position="1"/>
        <end position="22"/>
    </location>
</feature>
<accession>A0ABN1A8S0</accession>
<keyword evidence="4" id="KW-1185">Reference proteome</keyword>
<gene>
    <name evidence="3" type="ORF">GCM10009096_09210</name>
</gene>
<dbReference type="RefSeq" id="WP_229956517.1">
    <property type="nucleotide sequence ID" value="NZ_BAAAEM010000002.1"/>
</dbReference>
<evidence type="ECO:0008006" key="5">
    <source>
        <dbReference type="Google" id="ProtNLM"/>
    </source>
</evidence>
<dbReference type="InterPro" id="IPR024572">
    <property type="entry name" value="RcnB"/>
</dbReference>
<evidence type="ECO:0000313" key="3">
    <source>
        <dbReference type="EMBL" id="GAA0470469.1"/>
    </source>
</evidence>
<sequence>MKTLLFAGLAGAMALMPATASAAIESAPESNTALDISFTKPMALVAGAQNSKLANRTSRDGARVRLGRLGYGRGYRRPFRGFLLPRTFIQPRFYIANYSNYGLRRPAYGYGWSRYYDDAVLTDRRGIVYDSVHNLDWDRYNQGYNDGYRAGQATYDTSVLIGDDQVVATPSGAHGGSSIYQGDWDGAYQEDGSYQGDWQGTYRDAEGKIYEGQYSGTFIGNGDAAQVGGSHAEGPHWSSEGPVRAGTDYEPPRYDAKRNNRREEELAYLERCKKSSGIGGAVVGGAIGALAGNRIAGRGNRLGGSLIGAGVGALAGAAIDQGTDRCRKLLKKYGERPQYSRTPQYQPQHRYPSGWHGGYYYPAYYQPTVTTIVIQSAPVTTTTTYIDEEVVYTKAKPAKKRWKSAPKRVWKAKPKRSAPVKGCQQECCLYCD</sequence>
<comment type="caution">
    <text evidence="3">The sequence shown here is derived from an EMBL/GenBank/DDBJ whole genome shotgun (WGS) entry which is preliminary data.</text>
</comment>
<feature type="region of interest" description="Disordered" evidence="1">
    <location>
        <begin position="226"/>
        <end position="258"/>
    </location>
</feature>
<proteinExistence type="predicted"/>
<organism evidence="3 4">
    <name type="scientific">Parasphingorhabdus litoris</name>
    <dbReference type="NCBI Taxonomy" id="394733"/>
    <lineage>
        <taxon>Bacteria</taxon>
        <taxon>Pseudomonadati</taxon>
        <taxon>Pseudomonadota</taxon>
        <taxon>Alphaproteobacteria</taxon>
        <taxon>Sphingomonadales</taxon>
        <taxon>Sphingomonadaceae</taxon>
        <taxon>Parasphingorhabdus</taxon>
    </lineage>
</organism>
<protein>
    <recommendedName>
        <fullName evidence="5">17 kDa surface antigen</fullName>
    </recommendedName>
</protein>
<name>A0ABN1A8S0_9SPHN</name>
<feature type="chain" id="PRO_5046058898" description="17 kDa surface antigen" evidence="2">
    <location>
        <begin position="23"/>
        <end position="432"/>
    </location>
</feature>
<dbReference type="Proteomes" id="UP001500713">
    <property type="component" value="Unassembled WGS sequence"/>
</dbReference>
<dbReference type="Gene3D" id="3.10.450.160">
    <property type="entry name" value="inner membrane protein cigr"/>
    <property type="match status" value="1"/>
</dbReference>